<name>A0A8E2URA2_9BURK</name>
<evidence type="ECO:0000256" key="4">
    <source>
        <dbReference type="ARBA" id="ARBA00022490"/>
    </source>
</evidence>
<comment type="caution">
    <text evidence="13">The sequence shown here is derived from an EMBL/GenBank/DDBJ whole genome shotgun (WGS) entry which is preliminary data.</text>
</comment>
<evidence type="ECO:0000256" key="6">
    <source>
        <dbReference type="ARBA" id="ARBA00023002"/>
    </source>
</evidence>
<feature type="domain" description="3-hydroxyacyl-CoA dehydrogenase C-terminal" evidence="11">
    <location>
        <begin position="200"/>
        <end position="298"/>
    </location>
</feature>
<dbReference type="PANTHER" id="PTHR48075">
    <property type="entry name" value="3-HYDROXYACYL-COA DEHYDROGENASE FAMILY PROTEIN"/>
    <property type="match status" value="1"/>
</dbReference>
<evidence type="ECO:0000256" key="5">
    <source>
        <dbReference type="ARBA" id="ARBA00022553"/>
    </source>
</evidence>
<dbReference type="InterPro" id="IPR006176">
    <property type="entry name" value="3-OHacyl-CoA_DH_NAD-bd"/>
</dbReference>
<protein>
    <recommendedName>
        <fullName evidence="9">L-gulonate 3-dehydrogenase</fullName>
        <ecNumber evidence="8">1.1.1.45</ecNumber>
    </recommendedName>
    <alternativeName>
        <fullName evidence="9">L-gulonate 3-dehydrogenase</fullName>
    </alternativeName>
</protein>
<gene>
    <name evidence="13" type="ORF">C6P98_23635</name>
</gene>
<evidence type="ECO:0000256" key="9">
    <source>
        <dbReference type="ARBA" id="ARBA00042709"/>
    </source>
</evidence>
<proteinExistence type="inferred from homology"/>
<dbReference type="Proteomes" id="UP000237686">
    <property type="component" value="Unassembled WGS sequence"/>
</dbReference>
<feature type="site" description="Important for catalytic activity" evidence="10">
    <location>
        <position position="154"/>
    </location>
</feature>
<dbReference type="AlphaFoldDB" id="A0A8E2URA2"/>
<keyword evidence="4" id="KW-0963">Cytoplasm</keyword>
<dbReference type="InterPro" id="IPR006108">
    <property type="entry name" value="3HC_DH_C"/>
</dbReference>
<dbReference type="Gene3D" id="1.10.1040.10">
    <property type="entry name" value="N-(1-d-carboxylethyl)-l-norvaline Dehydrogenase, domain 2"/>
    <property type="match status" value="1"/>
</dbReference>
<dbReference type="PIRSF" id="PIRSF000105">
    <property type="entry name" value="HCDH"/>
    <property type="match status" value="1"/>
</dbReference>
<dbReference type="GO" id="GO:0070403">
    <property type="term" value="F:NAD+ binding"/>
    <property type="evidence" value="ECO:0007669"/>
    <property type="project" value="InterPro"/>
</dbReference>
<comment type="subcellular location">
    <subcellularLocation>
        <location evidence="1">Cytoplasm</location>
    </subcellularLocation>
</comment>
<dbReference type="GO" id="GO:0006631">
    <property type="term" value="P:fatty acid metabolic process"/>
    <property type="evidence" value="ECO:0007669"/>
    <property type="project" value="InterPro"/>
</dbReference>
<dbReference type="SUPFAM" id="SSF51735">
    <property type="entry name" value="NAD(P)-binding Rossmann-fold domains"/>
    <property type="match status" value="1"/>
</dbReference>
<evidence type="ECO:0000256" key="1">
    <source>
        <dbReference type="ARBA" id="ARBA00004496"/>
    </source>
</evidence>
<dbReference type="SUPFAM" id="SSF48179">
    <property type="entry name" value="6-phosphogluconate dehydrogenase C-terminal domain-like"/>
    <property type="match status" value="1"/>
</dbReference>
<evidence type="ECO:0000256" key="10">
    <source>
        <dbReference type="PIRSR" id="PIRSR000105-1"/>
    </source>
</evidence>
<dbReference type="GO" id="GO:0050104">
    <property type="term" value="F:L-gulonate 3-dehydrogenase activity"/>
    <property type="evidence" value="ECO:0007669"/>
    <property type="project" value="UniProtKB-EC"/>
</dbReference>
<dbReference type="RefSeq" id="WP_053297925.1">
    <property type="nucleotide sequence ID" value="NZ_CADFDF010000003.1"/>
</dbReference>
<evidence type="ECO:0000256" key="8">
    <source>
        <dbReference type="ARBA" id="ARBA00038962"/>
    </source>
</evidence>
<accession>A0A8E2URA2</accession>
<evidence type="ECO:0000256" key="3">
    <source>
        <dbReference type="ARBA" id="ARBA00011738"/>
    </source>
</evidence>
<evidence type="ECO:0000313" key="13">
    <source>
        <dbReference type="EMBL" id="PRF19326.1"/>
    </source>
</evidence>
<dbReference type="InterPro" id="IPR008927">
    <property type="entry name" value="6-PGluconate_DH-like_C_sf"/>
</dbReference>
<organism evidence="13 14">
    <name type="scientific">Burkholderia multivorans</name>
    <dbReference type="NCBI Taxonomy" id="87883"/>
    <lineage>
        <taxon>Bacteria</taxon>
        <taxon>Pseudomonadati</taxon>
        <taxon>Pseudomonadota</taxon>
        <taxon>Betaproteobacteria</taxon>
        <taxon>Burkholderiales</taxon>
        <taxon>Burkholderiaceae</taxon>
        <taxon>Burkholderia</taxon>
        <taxon>Burkholderia cepacia complex</taxon>
    </lineage>
</organism>
<dbReference type="EC" id="1.1.1.45" evidence="8"/>
<reference evidence="13 14" key="1">
    <citation type="submission" date="2018-03" db="EMBL/GenBank/DDBJ databases">
        <authorList>
            <person name="Nguyen K."/>
            <person name="Fouts D."/>
            <person name="Sutton G."/>
        </authorList>
    </citation>
    <scope>NUCLEOTIDE SEQUENCE [LARGE SCALE GENOMIC DNA]</scope>
    <source>
        <strain evidence="13 14">AU17135</strain>
    </source>
</reference>
<comment type="similarity">
    <text evidence="2">Belongs to the 3-hydroxyacyl-CoA dehydrogenase family.</text>
</comment>
<dbReference type="InterPro" id="IPR022694">
    <property type="entry name" value="3-OHacyl-CoA_DH"/>
</dbReference>
<evidence type="ECO:0000259" key="11">
    <source>
        <dbReference type="Pfam" id="PF00725"/>
    </source>
</evidence>
<dbReference type="Gene3D" id="3.40.50.720">
    <property type="entry name" value="NAD(P)-binding Rossmann-like Domain"/>
    <property type="match status" value="1"/>
</dbReference>
<evidence type="ECO:0000313" key="14">
    <source>
        <dbReference type="Proteomes" id="UP000237686"/>
    </source>
</evidence>
<evidence type="ECO:0000259" key="12">
    <source>
        <dbReference type="Pfam" id="PF02737"/>
    </source>
</evidence>
<evidence type="ECO:0000256" key="7">
    <source>
        <dbReference type="ARBA" id="ARBA00023027"/>
    </source>
</evidence>
<sequence length="338" mass="36241">MMPAAELTRVHVLGAGRMGQGIALAFAFAGLEVTLIDFKARDAAGRLAFDRRTRDELARPLHAQVALGRIDAAQADAALARIAHVARDGAADAIRDAQVVFEALPEVLDAKADALRWLEAHVDADATIASTTSTFVVTELQRDVAWPARVLNAHWLNPALLMPLVEISRSDATAQHVVDELAALLVRIGKKPVICGPAPGYIVPRIQALAMNEAARMVEEGVASAADIDTAIRTGFGPRFAVLGLLEFIDWGGCDILYYASTYLAGEIGPRFAPADGVVRNMNAGRDGVRTGAGFHDYADVDVAAYMRQRLGEFARLLEHLGLAPTFDGARRREDTSA</sequence>
<dbReference type="NCBIfam" id="NF006125">
    <property type="entry name" value="PRK08269.1"/>
    <property type="match status" value="1"/>
</dbReference>
<evidence type="ECO:0000256" key="2">
    <source>
        <dbReference type="ARBA" id="ARBA00009463"/>
    </source>
</evidence>
<dbReference type="PANTHER" id="PTHR48075:SF1">
    <property type="entry name" value="LAMBDA-CRYSTALLIN HOMOLOG"/>
    <property type="match status" value="1"/>
</dbReference>
<comment type="subunit">
    <text evidence="3">Homodimer.</text>
</comment>
<dbReference type="Pfam" id="PF02737">
    <property type="entry name" value="3HCDH_N"/>
    <property type="match status" value="1"/>
</dbReference>
<keyword evidence="7" id="KW-0520">NAD</keyword>
<dbReference type="Pfam" id="PF00725">
    <property type="entry name" value="3HCDH"/>
    <property type="match status" value="1"/>
</dbReference>
<dbReference type="GO" id="GO:0005737">
    <property type="term" value="C:cytoplasm"/>
    <property type="evidence" value="ECO:0007669"/>
    <property type="project" value="UniProtKB-SubCell"/>
</dbReference>
<keyword evidence="5" id="KW-0597">Phosphoprotein</keyword>
<dbReference type="InterPro" id="IPR013328">
    <property type="entry name" value="6PGD_dom2"/>
</dbReference>
<dbReference type="InterPro" id="IPR036291">
    <property type="entry name" value="NAD(P)-bd_dom_sf"/>
</dbReference>
<dbReference type="EMBL" id="PVFZ01000063">
    <property type="protein sequence ID" value="PRF19326.1"/>
    <property type="molecule type" value="Genomic_DNA"/>
</dbReference>
<keyword evidence="6" id="KW-0560">Oxidoreductase</keyword>
<feature type="domain" description="3-hydroxyacyl-CoA dehydrogenase NAD binding" evidence="12">
    <location>
        <begin position="10"/>
        <end position="195"/>
    </location>
</feature>